<dbReference type="InterPro" id="IPR028098">
    <property type="entry name" value="Glyco_trans_4-like_N"/>
</dbReference>
<evidence type="ECO:0000256" key="2">
    <source>
        <dbReference type="ARBA" id="ARBA00022679"/>
    </source>
</evidence>
<feature type="domain" description="Glycosyl transferase family 1" evidence="3">
    <location>
        <begin position="197"/>
        <end position="355"/>
    </location>
</feature>
<name>A0A1I2JE52_9ACTN</name>
<keyword evidence="1" id="KW-0328">Glycosyltransferase</keyword>
<dbReference type="CDD" id="cd03801">
    <property type="entry name" value="GT4_PimA-like"/>
    <property type="match status" value="1"/>
</dbReference>
<organism evidence="5 6">
    <name type="scientific">Blastococcus tunisiensis</name>
    <dbReference type="NCBI Taxonomy" id="1798228"/>
    <lineage>
        <taxon>Bacteria</taxon>
        <taxon>Bacillati</taxon>
        <taxon>Actinomycetota</taxon>
        <taxon>Actinomycetes</taxon>
        <taxon>Geodermatophilales</taxon>
        <taxon>Geodermatophilaceae</taxon>
        <taxon>Blastococcus</taxon>
    </lineage>
</organism>
<keyword evidence="2 5" id="KW-0808">Transferase</keyword>
<gene>
    <name evidence="5" type="ORF">SAMN05216574_115121</name>
</gene>
<reference evidence="6" key="1">
    <citation type="submission" date="2016-10" db="EMBL/GenBank/DDBJ databases">
        <authorList>
            <person name="Varghese N."/>
            <person name="Submissions S."/>
        </authorList>
    </citation>
    <scope>NUCLEOTIDE SEQUENCE [LARGE SCALE GENOMIC DNA]</scope>
    <source>
        <strain evidence="6">DSM 46838</strain>
    </source>
</reference>
<dbReference type="Gene3D" id="3.40.50.2000">
    <property type="entry name" value="Glycogen Phosphorylase B"/>
    <property type="match status" value="2"/>
</dbReference>
<dbReference type="GO" id="GO:0016757">
    <property type="term" value="F:glycosyltransferase activity"/>
    <property type="evidence" value="ECO:0007669"/>
    <property type="project" value="UniProtKB-KW"/>
</dbReference>
<evidence type="ECO:0000313" key="5">
    <source>
        <dbReference type="EMBL" id="SFF51447.1"/>
    </source>
</evidence>
<feature type="domain" description="Glycosyltransferase subfamily 4-like N-terminal" evidence="4">
    <location>
        <begin position="33"/>
        <end position="174"/>
    </location>
</feature>
<dbReference type="PANTHER" id="PTHR45947:SF3">
    <property type="entry name" value="SULFOQUINOVOSYL TRANSFERASE SQD2"/>
    <property type="match status" value="1"/>
</dbReference>
<protein>
    <submittedName>
        <fullName evidence="5">Glycosyl transferase 4-like domain-containing protein</fullName>
    </submittedName>
</protein>
<dbReference type="Proteomes" id="UP000198589">
    <property type="component" value="Unassembled WGS sequence"/>
</dbReference>
<dbReference type="RefSeq" id="WP_092201793.1">
    <property type="nucleotide sequence ID" value="NZ_FOND01000015.1"/>
</dbReference>
<dbReference type="EMBL" id="FOND01000015">
    <property type="protein sequence ID" value="SFF51447.1"/>
    <property type="molecule type" value="Genomic_DNA"/>
</dbReference>
<dbReference type="InterPro" id="IPR050194">
    <property type="entry name" value="Glycosyltransferase_grp1"/>
</dbReference>
<evidence type="ECO:0000259" key="3">
    <source>
        <dbReference type="Pfam" id="PF00534"/>
    </source>
</evidence>
<dbReference type="GO" id="GO:1901137">
    <property type="term" value="P:carbohydrate derivative biosynthetic process"/>
    <property type="evidence" value="ECO:0007669"/>
    <property type="project" value="UniProtKB-ARBA"/>
</dbReference>
<evidence type="ECO:0000313" key="6">
    <source>
        <dbReference type="Proteomes" id="UP000198589"/>
    </source>
</evidence>
<dbReference type="STRING" id="1798228.SAMN05216574_115121"/>
<dbReference type="InterPro" id="IPR001296">
    <property type="entry name" value="Glyco_trans_1"/>
</dbReference>
<dbReference type="OrthoDB" id="9806887at2"/>
<dbReference type="SUPFAM" id="SSF53756">
    <property type="entry name" value="UDP-Glycosyltransferase/glycogen phosphorylase"/>
    <property type="match status" value="1"/>
</dbReference>
<dbReference type="Pfam" id="PF00534">
    <property type="entry name" value="Glycos_transf_1"/>
    <property type="match status" value="1"/>
</dbReference>
<sequence length="376" mass="40029">MSGSEHGSPATTVVFVVPSLTNSSAHWEPLFGALGRLGASVVAVGTGSAPPGISARMERLPGTLVTVRRRGTGHNLQFYLVSPALIGLLRKIRPDVIICMEYSIASMWAIVAGRWLGRRVYIFQEHAAAATLRPGFLKTAYRRLLVRLAQGVIANTPEARAEVLDVLKARPDTVVDLPLLVPRDPGRSCTPPEPSPSTTEGPEFLVVGRLVAPKNVEAVLDATAVLRAEGLRFGVTIAGDGPHAAALHDHAVRAGVEDAVTFVGAVPGNRIGHYYRRADAFVLPSLGDYRSVSVLEALQFGLPVVDSIFDGNAHTTVRHGHNGFVVDPRSVKELAGAMRTLIVDGGLRAAMAAQSARTLRHLTPESSASAVLERLR</sequence>
<dbReference type="Pfam" id="PF13439">
    <property type="entry name" value="Glyco_transf_4"/>
    <property type="match status" value="1"/>
</dbReference>
<dbReference type="PANTHER" id="PTHR45947">
    <property type="entry name" value="SULFOQUINOVOSYL TRANSFERASE SQD2"/>
    <property type="match status" value="1"/>
</dbReference>
<dbReference type="AlphaFoldDB" id="A0A1I2JE52"/>
<accession>A0A1I2JE52</accession>
<evidence type="ECO:0000256" key="1">
    <source>
        <dbReference type="ARBA" id="ARBA00022676"/>
    </source>
</evidence>
<proteinExistence type="predicted"/>
<keyword evidence="6" id="KW-1185">Reference proteome</keyword>
<evidence type="ECO:0000259" key="4">
    <source>
        <dbReference type="Pfam" id="PF13439"/>
    </source>
</evidence>